<keyword evidence="4 5" id="KW-0206">Cytoskeleton</keyword>
<name>A0A2T9ZET6_9FUNG</name>
<dbReference type="InterPro" id="IPR041470">
    <property type="entry name" value="GCP_N"/>
</dbReference>
<proteinExistence type="inferred from homology"/>
<comment type="caution">
    <text evidence="9">The sequence shown here is derived from an EMBL/GenBank/DDBJ whole genome shotgun (WGS) entry which is preliminary data.</text>
</comment>
<dbReference type="OrthoDB" id="2192946at2759"/>
<evidence type="ECO:0000313" key="10">
    <source>
        <dbReference type="Proteomes" id="UP000245609"/>
    </source>
</evidence>
<dbReference type="PANTHER" id="PTHR19302">
    <property type="entry name" value="GAMMA TUBULIN COMPLEX PROTEIN"/>
    <property type="match status" value="1"/>
</dbReference>
<dbReference type="GO" id="GO:0000930">
    <property type="term" value="C:gamma-tubulin complex"/>
    <property type="evidence" value="ECO:0007669"/>
    <property type="project" value="TreeGrafter"/>
</dbReference>
<sequence length="979" mass="110560">MYSQQAKNLNLENLSFSGDEDFPRNSSFKFYESSFREKERKVPGIPSFFDQHHQLNDLAKDSGNQNSLAPISSYNLQQQELIIIEDLFSILLGFQGNYLTIKKSNSSRNSQCYSVEYPSDTDKSLSERFLRIAKIAENYFLIREFIVLYSGPNAGQVNQALSAALKTLEKEYMDQIIILEHAFRTATSFQPFTLQTFWCNLASRALIIDRLALLVNTIYKESKNVQIQMRLRDQELGLVTSVDADDEEPTDSDTDSQKVSDFSESSYDSDSYDSDHPSDVSSDDINHSNHSLNESIDPNQNNSAKYKKSRRSKRKKKFRGNYKVVSVRGGYTLNIIALAIKDSSGDQVSNDIYSFLLNQAAVPFLNLLSKWLHFGTIESKTNFEADQKEFMISRSEGQVPAAIAGTEEVIVIDNPDFKKSSSNVIRFTLDADLTPEFLRPWSKKILLTGKYINVVLECKANMDEHSVQQTVVKSSDNQSHVLEINPLMRALNGKLIVKEIEDAYNNANSALLAVLFEKRYLPGYLDAAKRYYLLDRADFLANFFDMAGADLEKYPTSELFNHLNLLLEQTLKNPASTIYFDNYKEEISLGFATEKLIESLKLLQLNEVKPRNFQSRQMTNLPFEIANQQPDSNRNSLSSNSSSGDSLACSKFFCLQLEVKFPASLVLNAISVRKYTLLHRYILSLKYLEWRLSSAWLLHSKLYFEITSSSTSRRGKQKKDIGGNQEKSELGDKGFNTETMRKKTHLLLFTLRNKMLVCTQQILHYLFYEIIEPNWKNLLDSIASSKTVDGVITAHNQFLDSSLLQCGLTNPKLFKNLNRLISMCSYLVKNTAYVCDSKSFFNTGVLSKEALDSSIPGVGVKSDTTNQKLNLNSSLENPLNAGASTNSHAGNARVESNSKNESSISRSSTAGLGTVQYADNFTGVNKQIGDTLKMLQHISNSFSSSLTIIMEALNHYAQNQSPKYLNLAARLDFIKTRNV</sequence>
<dbReference type="STRING" id="133381.A0A2T9ZET6"/>
<evidence type="ECO:0000256" key="5">
    <source>
        <dbReference type="RuleBase" id="RU363050"/>
    </source>
</evidence>
<dbReference type="Gene3D" id="1.20.120.1900">
    <property type="entry name" value="Gamma-tubulin complex, C-terminal domain"/>
    <property type="match status" value="1"/>
</dbReference>
<comment type="similarity">
    <text evidence="1 5">Belongs to the TUBGCP family.</text>
</comment>
<dbReference type="GO" id="GO:0005816">
    <property type="term" value="C:spindle pole body"/>
    <property type="evidence" value="ECO:0007669"/>
    <property type="project" value="UniProtKB-ARBA"/>
</dbReference>
<feature type="compositionally biased region" description="Basic and acidic residues" evidence="6">
    <location>
        <begin position="718"/>
        <end position="732"/>
    </location>
</feature>
<dbReference type="Pfam" id="PF04130">
    <property type="entry name" value="GCP_C_terminal"/>
    <property type="match status" value="1"/>
</dbReference>
<keyword evidence="2 5" id="KW-0963">Cytoplasm</keyword>
<feature type="domain" description="Gamma tubulin complex component C-terminal" evidence="7">
    <location>
        <begin position="524"/>
        <end position="973"/>
    </location>
</feature>
<feature type="domain" description="Gamma tubulin complex component protein N-terminal" evidence="8">
    <location>
        <begin position="327"/>
        <end position="518"/>
    </location>
</feature>
<dbReference type="InterPro" id="IPR040457">
    <property type="entry name" value="GCP_C"/>
</dbReference>
<dbReference type="GO" id="GO:0051011">
    <property type="term" value="F:microtubule minus-end binding"/>
    <property type="evidence" value="ECO:0007669"/>
    <property type="project" value="TreeGrafter"/>
</dbReference>
<dbReference type="GO" id="GO:0007020">
    <property type="term" value="P:microtubule nucleation"/>
    <property type="evidence" value="ECO:0007669"/>
    <property type="project" value="InterPro"/>
</dbReference>
<feature type="compositionally biased region" description="Polar residues" evidence="6">
    <location>
        <begin position="288"/>
        <end position="302"/>
    </location>
</feature>
<organism evidence="9 10">
    <name type="scientific">Smittium megazygosporum</name>
    <dbReference type="NCBI Taxonomy" id="133381"/>
    <lineage>
        <taxon>Eukaryota</taxon>
        <taxon>Fungi</taxon>
        <taxon>Fungi incertae sedis</taxon>
        <taxon>Zoopagomycota</taxon>
        <taxon>Kickxellomycotina</taxon>
        <taxon>Harpellomycetes</taxon>
        <taxon>Harpellales</taxon>
        <taxon>Legeriomycetaceae</taxon>
        <taxon>Smittium</taxon>
    </lineage>
</organism>
<reference evidence="9 10" key="1">
    <citation type="journal article" date="2018" name="MBio">
        <title>Comparative Genomics Reveals the Core Gene Toolbox for the Fungus-Insect Symbiosis.</title>
        <authorList>
            <person name="Wang Y."/>
            <person name="Stata M."/>
            <person name="Wang W."/>
            <person name="Stajich J.E."/>
            <person name="White M.M."/>
            <person name="Moncalvo J.M."/>
        </authorList>
    </citation>
    <scope>NUCLEOTIDE SEQUENCE [LARGE SCALE GENOMIC DNA]</scope>
    <source>
        <strain evidence="9 10">SC-DP-2</strain>
    </source>
</reference>
<feature type="compositionally biased region" description="Low complexity" evidence="6">
    <location>
        <begin position="260"/>
        <end position="269"/>
    </location>
</feature>
<keyword evidence="10" id="KW-1185">Reference proteome</keyword>
<feature type="compositionally biased region" description="Basic residues" evidence="6">
    <location>
        <begin position="305"/>
        <end position="319"/>
    </location>
</feature>
<gene>
    <name evidence="9" type="ORF">BB560_002451</name>
</gene>
<dbReference type="Proteomes" id="UP000245609">
    <property type="component" value="Unassembled WGS sequence"/>
</dbReference>
<protein>
    <recommendedName>
        <fullName evidence="5">Spindle pole body component</fullName>
    </recommendedName>
</protein>
<evidence type="ECO:0000259" key="8">
    <source>
        <dbReference type="Pfam" id="PF17681"/>
    </source>
</evidence>
<feature type="compositionally biased region" description="Low complexity" evidence="6">
    <location>
        <begin position="870"/>
        <end position="880"/>
    </location>
</feature>
<evidence type="ECO:0000256" key="6">
    <source>
        <dbReference type="SAM" id="MobiDB-lite"/>
    </source>
</evidence>
<evidence type="ECO:0000313" key="9">
    <source>
        <dbReference type="EMBL" id="PVV03091.1"/>
    </source>
</evidence>
<dbReference type="AlphaFoldDB" id="A0A2T9ZET6"/>
<dbReference type="GO" id="GO:0051321">
    <property type="term" value="P:meiotic cell cycle"/>
    <property type="evidence" value="ECO:0007669"/>
    <property type="project" value="TreeGrafter"/>
</dbReference>
<feature type="region of interest" description="Disordered" evidence="6">
    <location>
        <begin position="870"/>
        <end position="907"/>
    </location>
</feature>
<feature type="compositionally biased region" description="Low complexity" evidence="6">
    <location>
        <begin position="895"/>
        <end position="907"/>
    </location>
</feature>
<dbReference type="EMBL" id="MBFS01000280">
    <property type="protein sequence ID" value="PVV03091.1"/>
    <property type="molecule type" value="Genomic_DNA"/>
</dbReference>
<evidence type="ECO:0000256" key="1">
    <source>
        <dbReference type="ARBA" id="ARBA00010337"/>
    </source>
</evidence>
<dbReference type="GO" id="GO:0005874">
    <property type="term" value="C:microtubule"/>
    <property type="evidence" value="ECO:0007669"/>
    <property type="project" value="UniProtKB-KW"/>
</dbReference>
<keyword evidence="3 5" id="KW-0493">Microtubule</keyword>
<evidence type="ECO:0000256" key="3">
    <source>
        <dbReference type="ARBA" id="ARBA00022701"/>
    </source>
</evidence>
<feature type="compositionally biased region" description="Acidic residues" evidence="6">
    <location>
        <begin position="243"/>
        <end position="254"/>
    </location>
</feature>
<evidence type="ECO:0000259" key="7">
    <source>
        <dbReference type="Pfam" id="PF04130"/>
    </source>
</evidence>
<dbReference type="Pfam" id="PF17681">
    <property type="entry name" value="GCP_N_terminal"/>
    <property type="match status" value="2"/>
</dbReference>
<feature type="domain" description="Gamma tubulin complex component protein N-terminal" evidence="8">
    <location>
        <begin position="84"/>
        <end position="225"/>
    </location>
</feature>
<dbReference type="GO" id="GO:0043015">
    <property type="term" value="F:gamma-tubulin binding"/>
    <property type="evidence" value="ECO:0007669"/>
    <property type="project" value="InterPro"/>
</dbReference>
<evidence type="ECO:0000256" key="4">
    <source>
        <dbReference type="ARBA" id="ARBA00023212"/>
    </source>
</evidence>
<dbReference type="GO" id="GO:0031122">
    <property type="term" value="P:cytoplasmic microtubule organization"/>
    <property type="evidence" value="ECO:0007669"/>
    <property type="project" value="TreeGrafter"/>
</dbReference>
<dbReference type="InterPro" id="IPR007259">
    <property type="entry name" value="GCP"/>
</dbReference>
<comment type="subcellular location">
    <subcellularLocation>
        <location evidence="5">Cytoplasm</location>
        <location evidence="5">Cytoskeleton</location>
        <location evidence="5">Microtubule organizing center</location>
    </subcellularLocation>
</comment>
<feature type="region of interest" description="Disordered" evidence="6">
    <location>
        <begin position="713"/>
        <end position="733"/>
    </location>
</feature>
<dbReference type="GO" id="GO:0000278">
    <property type="term" value="P:mitotic cell cycle"/>
    <property type="evidence" value="ECO:0007669"/>
    <property type="project" value="TreeGrafter"/>
</dbReference>
<dbReference type="InterPro" id="IPR042241">
    <property type="entry name" value="GCP_C_sf"/>
</dbReference>
<dbReference type="PANTHER" id="PTHR19302:SF13">
    <property type="entry name" value="GAMMA-TUBULIN COMPLEX COMPONENT 2"/>
    <property type="match status" value="1"/>
</dbReference>
<accession>A0A2T9ZET6</accession>
<dbReference type="GO" id="GO:0000922">
    <property type="term" value="C:spindle pole"/>
    <property type="evidence" value="ECO:0007669"/>
    <property type="project" value="InterPro"/>
</dbReference>
<dbReference type="GO" id="GO:0051225">
    <property type="term" value="P:spindle assembly"/>
    <property type="evidence" value="ECO:0007669"/>
    <property type="project" value="TreeGrafter"/>
</dbReference>
<feature type="region of interest" description="Disordered" evidence="6">
    <location>
        <begin position="241"/>
        <end position="319"/>
    </location>
</feature>
<evidence type="ECO:0000256" key="2">
    <source>
        <dbReference type="ARBA" id="ARBA00022490"/>
    </source>
</evidence>